<sequence>MVMELPALDELDTFPKLLLHNAANWPNDVAMREKEFGIWNQFTWAEYRDRVRLVALGLASLGVRRGEVVAIIGRNRPNWVWSELAAQALGCMTLGIYEDVLAAEAGYLVDHAGAGIVICEDEEQVDKMLELGEAGRSLRHIVYHDPRGMRKYDDPRLVSWERLLELGRELLAARPGLFEAEIAKGRGEDVAVLCTTSGTTAHPKLAMLQAKPFLGHIASYLRADPRAATDEYVSILPLPWIMEQIYVVAMPLLCRIRISFPESVETAMRDLREIGPTHILLAPRVWEQTAADVRARIMDAGPLTRRLFDWAVRVGIDAVQHRRRHRLADALVFSALRDRLGFSRLKSAATGGAALGPDTFRFFLAMGVPLKQLYGQTEAAGAYTLQRHDEIDCDSSGVPFDDTELRILDPDESGVGEILTRHAGMFRGYFGNEAATRETLTEDGWLRTGDAGYLDEKGRLVVIDRVKDIARTSLGVRFSPQFIENKLKFSPFVGECVVLGNGRPYLTAILCIRYSMVAKWAESNRIGFTTYQNLAANPKVYDLLAAEVEKVNAALPEAQRIRRFLLLYKELDPDDGELTRTRKVRRGIIDERYGALIAAMYDERDRVRVETEVTFEDGRKGRIEADLVIRDTAAHTMLRRAA</sequence>
<accession>A0ABU8XVM1</accession>
<protein>
    <submittedName>
        <fullName evidence="5">AMP-binding protein</fullName>
    </submittedName>
</protein>
<dbReference type="PANTHER" id="PTHR43272:SF32">
    <property type="entry name" value="AMP-DEPENDENT SYNTHETASE_LIGASE DOMAIN-CONTAINING PROTEIN"/>
    <property type="match status" value="1"/>
</dbReference>
<dbReference type="Gene3D" id="3.40.50.12780">
    <property type="entry name" value="N-terminal domain of ligase-like"/>
    <property type="match status" value="1"/>
</dbReference>
<dbReference type="Pfam" id="PF23562">
    <property type="entry name" value="AMP-binding_C_3"/>
    <property type="match status" value="1"/>
</dbReference>
<dbReference type="EMBL" id="JBBLZC010000022">
    <property type="protein sequence ID" value="MEK0085121.1"/>
    <property type="molecule type" value="Genomic_DNA"/>
</dbReference>
<evidence type="ECO:0000313" key="6">
    <source>
        <dbReference type="Proteomes" id="UP001375743"/>
    </source>
</evidence>
<evidence type="ECO:0000256" key="2">
    <source>
        <dbReference type="ARBA" id="ARBA00022832"/>
    </source>
</evidence>
<reference evidence="5 6" key="1">
    <citation type="submission" date="2024-01" db="EMBL/GenBank/DDBJ databases">
        <title>Multi-omics insights into the function and evolution of sodium benzoate biodegradation pathways in Benzoatithermus flavus gen. nov., sp. nov. from hot spring.</title>
        <authorList>
            <person name="Hu C.-J."/>
            <person name="Li W.-J."/>
        </authorList>
    </citation>
    <scope>NUCLEOTIDE SEQUENCE [LARGE SCALE GENOMIC DNA]</scope>
    <source>
        <strain evidence="5 6">SYSU G07066</strain>
    </source>
</reference>
<keyword evidence="1" id="KW-0436">Ligase</keyword>
<evidence type="ECO:0000259" key="4">
    <source>
        <dbReference type="Pfam" id="PF00501"/>
    </source>
</evidence>
<dbReference type="RefSeq" id="WP_418160970.1">
    <property type="nucleotide sequence ID" value="NZ_JBBLZC010000022.1"/>
</dbReference>
<proteinExistence type="predicted"/>
<keyword evidence="2" id="KW-0276">Fatty acid metabolism</keyword>
<dbReference type="Proteomes" id="UP001375743">
    <property type="component" value="Unassembled WGS sequence"/>
</dbReference>
<keyword evidence="3" id="KW-0443">Lipid metabolism</keyword>
<organism evidence="5 6">
    <name type="scientific">Benzoatithermus flavus</name>
    <dbReference type="NCBI Taxonomy" id="3108223"/>
    <lineage>
        <taxon>Bacteria</taxon>
        <taxon>Pseudomonadati</taxon>
        <taxon>Pseudomonadota</taxon>
        <taxon>Alphaproteobacteria</taxon>
        <taxon>Geminicoccales</taxon>
        <taxon>Geminicoccaceae</taxon>
        <taxon>Benzoatithermus</taxon>
    </lineage>
</organism>
<keyword evidence="6" id="KW-1185">Reference proteome</keyword>
<dbReference type="InterPro" id="IPR042099">
    <property type="entry name" value="ANL_N_sf"/>
</dbReference>
<feature type="domain" description="AMP-dependent synthetase/ligase" evidence="4">
    <location>
        <begin position="20"/>
        <end position="430"/>
    </location>
</feature>
<dbReference type="Pfam" id="PF00501">
    <property type="entry name" value="AMP-binding"/>
    <property type="match status" value="1"/>
</dbReference>
<dbReference type="SUPFAM" id="SSF56801">
    <property type="entry name" value="Acetyl-CoA synthetase-like"/>
    <property type="match status" value="1"/>
</dbReference>
<gene>
    <name evidence="5" type="ORF">U1T56_18365</name>
</gene>
<evidence type="ECO:0000313" key="5">
    <source>
        <dbReference type="EMBL" id="MEK0085121.1"/>
    </source>
</evidence>
<comment type="caution">
    <text evidence="5">The sequence shown here is derived from an EMBL/GenBank/DDBJ whole genome shotgun (WGS) entry which is preliminary data.</text>
</comment>
<dbReference type="InterPro" id="IPR000873">
    <property type="entry name" value="AMP-dep_synth/lig_dom"/>
</dbReference>
<dbReference type="PANTHER" id="PTHR43272">
    <property type="entry name" value="LONG-CHAIN-FATTY-ACID--COA LIGASE"/>
    <property type="match status" value="1"/>
</dbReference>
<name>A0ABU8XVM1_9PROT</name>
<evidence type="ECO:0000256" key="3">
    <source>
        <dbReference type="ARBA" id="ARBA00023098"/>
    </source>
</evidence>
<evidence type="ECO:0000256" key="1">
    <source>
        <dbReference type="ARBA" id="ARBA00022598"/>
    </source>
</evidence>